<feature type="repeat" description="ANK" evidence="3">
    <location>
        <begin position="551"/>
        <end position="583"/>
    </location>
</feature>
<feature type="domain" description="HTH APSES-type" evidence="6">
    <location>
        <begin position="79"/>
        <end position="185"/>
    </location>
</feature>
<evidence type="ECO:0000256" key="3">
    <source>
        <dbReference type="PROSITE-ProRule" id="PRU00023"/>
    </source>
</evidence>
<dbReference type="EMBL" id="QEAQ01000001">
    <property type="protein sequence ID" value="TPX62835.1"/>
    <property type="molecule type" value="Genomic_DNA"/>
</dbReference>
<evidence type="ECO:0000259" key="6">
    <source>
        <dbReference type="PROSITE" id="PS51299"/>
    </source>
</evidence>
<gene>
    <name evidence="7" type="ORF">PhCBS80983_g00185</name>
</gene>
<dbReference type="PANTHER" id="PTHR43828">
    <property type="entry name" value="ASPARAGINASE"/>
    <property type="match status" value="1"/>
</dbReference>
<dbReference type="GO" id="GO:0033309">
    <property type="term" value="C:SBF transcription complex"/>
    <property type="evidence" value="ECO:0007669"/>
    <property type="project" value="TreeGrafter"/>
</dbReference>
<dbReference type="Pfam" id="PF04383">
    <property type="entry name" value="KilA-N"/>
    <property type="match status" value="1"/>
</dbReference>
<feature type="region of interest" description="Disordered" evidence="5">
    <location>
        <begin position="1004"/>
        <end position="1058"/>
    </location>
</feature>
<dbReference type="FunFam" id="3.10.260.10:FF:000001">
    <property type="entry name" value="APSES transcription factor (MbpA)"/>
    <property type="match status" value="1"/>
</dbReference>
<dbReference type="InterPro" id="IPR036887">
    <property type="entry name" value="HTH_APSES_sf"/>
</dbReference>
<evidence type="ECO:0000313" key="7">
    <source>
        <dbReference type="EMBL" id="TPX62835.1"/>
    </source>
</evidence>
<dbReference type="Proteomes" id="UP000318582">
    <property type="component" value="Unassembled WGS sequence"/>
</dbReference>
<dbReference type="STRING" id="109895.A0A507EHG0"/>
<dbReference type="GO" id="GO:0030907">
    <property type="term" value="C:MBF transcription complex"/>
    <property type="evidence" value="ECO:0007669"/>
    <property type="project" value="TreeGrafter"/>
</dbReference>
<dbReference type="PROSITE" id="PS50088">
    <property type="entry name" value="ANK_REPEAT"/>
    <property type="match status" value="2"/>
</dbReference>
<sequence length="1175" mass="126380">MDSTKQFSPPGSQNTATTTSSPPLPPNPSRPQPTAPASVPPKSKASRNPRNTTTAKMKHAVASASAGGGTSSSPRGAVIYSAIYSGVPVYEMMCKDTPVMRRMADSYMNATQILKVAGFSKPRRTKILEREVLQGVHEKIQGGYGKYQGTWIPLVESKALAARYNVDKDLRALFDFDPQTGSVAPKPSNMRSLLPERKQTPSSPSPPPPGDFSLPNAIYMSNATSQPASGYNSRDETATPHTLSPTDPGGAQAFSWEAAAGQLMGQLAASAADGAANPAAQTPEISAQVQSLMQHLLEAANVAAGHTAATGSADSPSTPVNPANGPEAEYYRKLQQGMVFDETAAHNYVANIQNILRTQDMQHYQQAQNYSSNPYIQPGAYPNASVPAVQTAYQQLAMLNLLSMAAQHAYSAGYPNMEALLKQQQQGQQPKLTGGKSAEPATPASGPAAKTTGKSSSGAHAEARAAASSPEQAKAPASSSHRRTTSTMEAAEPDSDPEAAERLSLLQARQRQVLSNLYLYGDGNLHEIIDSLKPNANSKRPDANMVVDGRKGSSLLHFAAALGRVKLVKALLRQGANPSITANGGETALMRTVCHVSCYDAQVFDQIADLLRDSVYLADNNRRTVFHHAARAARRRDLWVAAGYYVRILAHVLQEEYSEAPHLVPQVVNTQDTHGNTALHYACRAGNRNLTLTLLRLGANHELLNANGESPVDIARYDPRLLSMLFKEVDRDRTIGLPTPFDDLDEPDADTYMREPDEPERVPRDRDDEDSEYDDLERSPSPNPVERSMHEQTMLHLDSFYGERVEKILATLTPSVTGLVRAGVDHIRKKLLAQYQQQETKFEHTQHELVKAREQLEHAKLELTELQENRRRMDQLCVLATDLERRIEEHSEAAANRYRLAATAAAAAGAGGEDWEEEDEMGGAGGEKDRMDVDKAVDSLPPAAGGVEKESKVTEGSAETPSAAAKGVSAAVADVVGGASSEALGSVAPSPCVEAAVDWTGASKDEAAPGQLDPAVSKRKRSASPSPSDSGSKHRRLTSPAPPPSDATQSAAAAAAATSTGMRVTLDAPVVPRTDTLAALHPSALIASPPAPTITATMRSNRHYSMRLKSQLSNLESAVVRSETNRLLMRDEIDQVRLVRDEKDLKFKRIIAACLRCDVADVERLITPLVSEFEP</sequence>
<feature type="compositionally biased region" description="Polar residues" evidence="5">
    <location>
        <begin position="1"/>
        <end position="14"/>
    </location>
</feature>
<feature type="compositionally biased region" description="Basic and acidic residues" evidence="5">
    <location>
        <begin position="926"/>
        <end position="937"/>
    </location>
</feature>
<protein>
    <recommendedName>
        <fullName evidence="6">HTH APSES-type domain-containing protein</fullName>
    </recommendedName>
</protein>
<dbReference type="GO" id="GO:0001228">
    <property type="term" value="F:DNA-binding transcription activator activity, RNA polymerase II-specific"/>
    <property type="evidence" value="ECO:0007669"/>
    <property type="project" value="UniProtKB-ARBA"/>
</dbReference>
<feature type="region of interest" description="Disordered" evidence="5">
    <location>
        <begin position="422"/>
        <end position="499"/>
    </location>
</feature>
<evidence type="ECO:0000256" key="2">
    <source>
        <dbReference type="ARBA" id="ARBA00023043"/>
    </source>
</evidence>
<accession>A0A507EHG0</accession>
<dbReference type="GO" id="GO:0003677">
    <property type="term" value="F:DNA binding"/>
    <property type="evidence" value="ECO:0007669"/>
    <property type="project" value="InterPro"/>
</dbReference>
<feature type="compositionally biased region" description="Low complexity" evidence="5">
    <location>
        <begin position="422"/>
        <end position="436"/>
    </location>
</feature>
<dbReference type="SUPFAM" id="SSF54616">
    <property type="entry name" value="DNA-binding domain of Mlu1-box binding protein MBP1"/>
    <property type="match status" value="1"/>
</dbReference>
<comment type="caution">
    <text evidence="7">The sequence shown here is derived from an EMBL/GenBank/DDBJ whole genome shotgun (WGS) entry which is preliminary data.</text>
</comment>
<feature type="repeat" description="ANK" evidence="3">
    <location>
        <begin position="674"/>
        <end position="706"/>
    </location>
</feature>
<dbReference type="InterPro" id="IPR018004">
    <property type="entry name" value="KilA/APSES_HTH"/>
</dbReference>
<dbReference type="InterPro" id="IPR003163">
    <property type="entry name" value="Tscrpt_reg_HTH_APSES-type"/>
</dbReference>
<dbReference type="Pfam" id="PF00023">
    <property type="entry name" value="Ank"/>
    <property type="match status" value="1"/>
</dbReference>
<dbReference type="SUPFAM" id="SSF48403">
    <property type="entry name" value="Ankyrin repeat"/>
    <property type="match status" value="1"/>
</dbReference>
<dbReference type="Gene3D" id="1.25.40.20">
    <property type="entry name" value="Ankyrin repeat-containing domain"/>
    <property type="match status" value="1"/>
</dbReference>
<feature type="region of interest" description="Disordered" evidence="5">
    <location>
        <begin position="909"/>
        <end position="966"/>
    </location>
</feature>
<proteinExistence type="predicted"/>
<feature type="compositionally biased region" description="Polar residues" evidence="5">
    <location>
        <begin position="219"/>
        <end position="232"/>
    </location>
</feature>
<name>A0A507EHG0_9FUNG</name>
<keyword evidence="4" id="KW-0175">Coiled coil</keyword>
<dbReference type="PROSITE" id="PS51299">
    <property type="entry name" value="HTH_APSES"/>
    <property type="match status" value="1"/>
</dbReference>
<keyword evidence="2 3" id="KW-0040">ANK repeat</keyword>
<dbReference type="PANTHER" id="PTHR43828:SF3">
    <property type="entry name" value="CHROMO DOMAIN-CONTAINING PROTEIN"/>
    <property type="match status" value="1"/>
</dbReference>
<dbReference type="InterPro" id="IPR002110">
    <property type="entry name" value="Ankyrin_rpt"/>
</dbReference>
<dbReference type="InterPro" id="IPR036770">
    <property type="entry name" value="Ankyrin_rpt-contain_sf"/>
</dbReference>
<evidence type="ECO:0000256" key="4">
    <source>
        <dbReference type="SAM" id="Coils"/>
    </source>
</evidence>
<evidence type="ECO:0000256" key="1">
    <source>
        <dbReference type="ARBA" id="ARBA00022737"/>
    </source>
</evidence>
<dbReference type="SMART" id="SM00248">
    <property type="entry name" value="ANK"/>
    <property type="match status" value="2"/>
</dbReference>
<feature type="region of interest" description="Disordered" evidence="5">
    <location>
        <begin position="307"/>
        <end position="326"/>
    </location>
</feature>
<feature type="region of interest" description="Disordered" evidence="5">
    <location>
        <begin position="177"/>
        <end position="252"/>
    </location>
</feature>
<feature type="compositionally biased region" description="Polar residues" evidence="5">
    <location>
        <begin position="46"/>
        <end position="55"/>
    </location>
</feature>
<dbReference type="PROSITE" id="PS50297">
    <property type="entry name" value="ANK_REP_REGION"/>
    <property type="match status" value="2"/>
</dbReference>
<feature type="compositionally biased region" description="Low complexity" evidence="5">
    <location>
        <begin position="60"/>
        <end position="73"/>
    </location>
</feature>
<feature type="compositionally biased region" description="Basic and acidic residues" evidence="5">
    <location>
        <begin position="751"/>
        <end position="766"/>
    </location>
</feature>
<feature type="region of interest" description="Disordered" evidence="5">
    <location>
        <begin position="1"/>
        <end position="73"/>
    </location>
</feature>
<feature type="compositionally biased region" description="Polar residues" evidence="5">
    <location>
        <begin position="312"/>
        <end position="321"/>
    </location>
</feature>
<evidence type="ECO:0000313" key="8">
    <source>
        <dbReference type="Proteomes" id="UP000318582"/>
    </source>
</evidence>
<keyword evidence="1" id="KW-0677">Repeat</keyword>
<feature type="compositionally biased region" description="Low complexity" evidence="5">
    <location>
        <begin position="1046"/>
        <end position="1058"/>
    </location>
</feature>
<reference evidence="7 8" key="1">
    <citation type="journal article" date="2019" name="Sci. Rep.">
        <title>Comparative genomics of chytrid fungi reveal insights into the obligate biotrophic and pathogenic lifestyle of Synchytrium endobioticum.</title>
        <authorList>
            <person name="van de Vossenberg B.T.L.H."/>
            <person name="Warris S."/>
            <person name="Nguyen H.D.T."/>
            <person name="van Gent-Pelzer M.P.E."/>
            <person name="Joly D.L."/>
            <person name="van de Geest H.C."/>
            <person name="Bonants P.J.M."/>
            <person name="Smith D.S."/>
            <person name="Levesque C.A."/>
            <person name="van der Lee T.A.J."/>
        </authorList>
    </citation>
    <scope>NUCLEOTIDE SEQUENCE [LARGE SCALE GENOMIC DNA]</scope>
    <source>
        <strain evidence="7 8">CBS 809.83</strain>
    </source>
</reference>
<dbReference type="Pfam" id="PF13857">
    <property type="entry name" value="Ank_5"/>
    <property type="match status" value="1"/>
</dbReference>
<feature type="coiled-coil region" evidence="4">
    <location>
        <begin position="828"/>
        <end position="893"/>
    </location>
</feature>
<keyword evidence="8" id="KW-1185">Reference proteome</keyword>
<feature type="region of interest" description="Disordered" evidence="5">
    <location>
        <begin position="736"/>
        <end position="789"/>
    </location>
</feature>
<evidence type="ECO:0000256" key="5">
    <source>
        <dbReference type="SAM" id="MobiDB-lite"/>
    </source>
</evidence>
<organism evidence="7 8">
    <name type="scientific">Powellomyces hirtus</name>
    <dbReference type="NCBI Taxonomy" id="109895"/>
    <lineage>
        <taxon>Eukaryota</taxon>
        <taxon>Fungi</taxon>
        <taxon>Fungi incertae sedis</taxon>
        <taxon>Chytridiomycota</taxon>
        <taxon>Chytridiomycota incertae sedis</taxon>
        <taxon>Chytridiomycetes</taxon>
        <taxon>Spizellomycetales</taxon>
        <taxon>Powellomycetaceae</taxon>
        <taxon>Powellomyces</taxon>
    </lineage>
</organism>
<feature type="compositionally biased region" description="Low complexity" evidence="5">
    <location>
        <begin position="455"/>
        <end position="479"/>
    </location>
</feature>
<dbReference type="InterPro" id="IPR051642">
    <property type="entry name" value="SWI6-like"/>
</dbReference>
<dbReference type="AlphaFoldDB" id="A0A507EHG0"/>
<feature type="compositionally biased region" description="Pro residues" evidence="5">
    <location>
        <begin position="22"/>
        <end position="34"/>
    </location>
</feature>
<dbReference type="Gene3D" id="3.10.260.10">
    <property type="entry name" value="Transcription regulator HTH, APSES-type DNA-binding domain"/>
    <property type="match status" value="1"/>
</dbReference>
<dbReference type="SMART" id="SM01252">
    <property type="entry name" value="KilA-N"/>
    <property type="match status" value="1"/>
</dbReference>